<evidence type="ECO:0000259" key="11">
    <source>
        <dbReference type="Pfam" id="PF02782"/>
    </source>
</evidence>
<dbReference type="GO" id="GO:0019563">
    <property type="term" value="P:glycerol catabolic process"/>
    <property type="evidence" value="ECO:0007669"/>
    <property type="project" value="UniProtKB-UniPathway"/>
</dbReference>
<dbReference type="EMBL" id="AUWU02000001">
    <property type="protein sequence ID" value="KAH0577771.1"/>
    <property type="molecule type" value="Genomic_DNA"/>
</dbReference>
<evidence type="ECO:0000256" key="5">
    <source>
        <dbReference type="ARBA" id="ARBA00022741"/>
    </source>
</evidence>
<dbReference type="GO" id="GO:0046167">
    <property type="term" value="P:glycerol-3-phosphate biosynthetic process"/>
    <property type="evidence" value="ECO:0007669"/>
    <property type="project" value="TreeGrafter"/>
</dbReference>
<feature type="domain" description="Carbohydrate kinase FGGY N-terminal" evidence="10">
    <location>
        <begin position="1"/>
        <end position="246"/>
    </location>
</feature>
<dbReference type="FunFam" id="3.30.420.40:FF:000086">
    <property type="entry name" value="Glycerol kinase"/>
    <property type="match status" value="1"/>
</dbReference>
<comment type="pathway">
    <text evidence="1">Polyol metabolism; glycerol degradation via glycerol kinase pathway; sn-glycerol 3-phosphate from glycerol: step 1/1.</text>
</comment>
<organism evidence="12">
    <name type="scientific">Spironucleus salmonicida</name>
    <dbReference type="NCBI Taxonomy" id="348837"/>
    <lineage>
        <taxon>Eukaryota</taxon>
        <taxon>Metamonada</taxon>
        <taxon>Diplomonadida</taxon>
        <taxon>Hexamitidae</taxon>
        <taxon>Hexamitinae</taxon>
        <taxon>Spironucleus</taxon>
    </lineage>
</organism>
<dbReference type="SUPFAM" id="SSF53067">
    <property type="entry name" value="Actin-like ATPase domain"/>
    <property type="match status" value="2"/>
</dbReference>
<evidence type="ECO:0000256" key="4">
    <source>
        <dbReference type="ARBA" id="ARBA00022679"/>
    </source>
</evidence>
<dbReference type="UniPathway" id="UPA00618">
    <property type="reaction ID" value="UER00672"/>
</dbReference>
<keyword evidence="14" id="KW-1185">Reference proteome</keyword>
<reference evidence="12 13" key="1">
    <citation type="journal article" date="2014" name="PLoS Genet.">
        <title>The Genome of Spironucleus salmonicida Highlights a Fish Pathogen Adapted to Fluctuating Environments.</title>
        <authorList>
            <person name="Xu F."/>
            <person name="Jerlstrom-Hultqvist J."/>
            <person name="Einarsson E."/>
            <person name="Astvaldsson A."/>
            <person name="Svard S.G."/>
            <person name="Andersson J.O."/>
        </authorList>
    </citation>
    <scope>NUCLEOTIDE SEQUENCE</scope>
    <source>
        <strain evidence="13">ATCC 50377</strain>
    </source>
</reference>
<dbReference type="GO" id="GO:0005739">
    <property type="term" value="C:mitochondrion"/>
    <property type="evidence" value="ECO:0007669"/>
    <property type="project" value="TreeGrafter"/>
</dbReference>
<evidence type="ECO:0000256" key="7">
    <source>
        <dbReference type="ARBA" id="ARBA00022798"/>
    </source>
</evidence>
<dbReference type="EMBL" id="KI546130">
    <property type="protein sequence ID" value="EST43906.1"/>
    <property type="molecule type" value="Genomic_DNA"/>
</dbReference>
<dbReference type="GO" id="GO:0006641">
    <property type="term" value="P:triglyceride metabolic process"/>
    <property type="evidence" value="ECO:0007669"/>
    <property type="project" value="TreeGrafter"/>
</dbReference>
<dbReference type="VEuPathDB" id="GiardiaDB:SS50377_21125"/>
<keyword evidence="7" id="KW-0319">Glycerol metabolism</keyword>
<accession>V6LJL4</accession>
<evidence type="ECO:0000313" key="13">
    <source>
        <dbReference type="EMBL" id="KAH0577771.1"/>
    </source>
</evidence>
<keyword evidence="5" id="KW-0547">Nucleotide-binding</keyword>
<evidence type="ECO:0000256" key="3">
    <source>
        <dbReference type="ARBA" id="ARBA00012099"/>
    </source>
</evidence>
<proteinExistence type="inferred from homology"/>
<dbReference type="PROSITE" id="PS00933">
    <property type="entry name" value="FGGY_KINASES_1"/>
    <property type="match status" value="1"/>
</dbReference>
<dbReference type="GO" id="GO:0005524">
    <property type="term" value="F:ATP binding"/>
    <property type="evidence" value="ECO:0007669"/>
    <property type="project" value="UniProtKB-KW"/>
</dbReference>
<evidence type="ECO:0000256" key="2">
    <source>
        <dbReference type="ARBA" id="ARBA00009156"/>
    </source>
</evidence>
<gene>
    <name evidence="12" type="ORF">SS50377_16206</name>
    <name evidence="13" type="ORF">SS50377_21125</name>
</gene>
<dbReference type="PANTHER" id="PTHR10196">
    <property type="entry name" value="SUGAR KINASE"/>
    <property type="match status" value="1"/>
</dbReference>
<evidence type="ECO:0000259" key="10">
    <source>
        <dbReference type="Pfam" id="PF00370"/>
    </source>
</evidence>
<dbReference type="Proteomes" id="UP000018208">
    <property type="component" value="Unassembled WGS sequence"/>
</dbReference>
<evidence type="ECO:0000256" key="8">
    <source>
        <dbReference type="ARBA" id="ARBA00022840"/>
    </source>
</evidence>
<dbReference type="Gene3D" id="3.30.420.40">
    <property type="match status" value="2"/>
</dbReference>
<dbReference type="GO" id="GO:0004370">
    <property type="term" value="F:glycerol kinase activity"/>
    <property type="evidence" value="ECO:0007669"/>
    <property type="project" value="UniProtKB-EC"/>
</dbReference>
<sequence>MIISIDQGTTSSRVLVLNDNLDIIESQQRSHKQISTQPGWLEHDPEEIFTNIQYCLTQLQQYEQDIKCCGITNQRETVICWDKYTGRPLHNAIVWCDTRTQDLIAVVAKELEEQNIDIKQITGLPVSTYFTGMKIRWLIENIQDIAQAVTNKTCIFGTIDAYLIFKLSQYDKPQFKTDVSNASRTLLLNLQTLDYDDRLLKIFKVNRDVLPTIHPSGSNFCAISIYPFKGIKITAVLGDQQAALYGHKSFQKNDAMCTFGTGAFLLVNSGQDLVLSKDYITTIFYQKQNQQPQYALEGSVTTAGAAFEFLKNLKVIDNFEEIDSALLIDTPVSCLPALSGLLAPFWASNARFCFKNISVQTFKPDLIKSVAEGICLQIKRVCEDFKAKKLTVGGGVTKSGNFCQLLGSICQIQVIKGDTEATAIGAGRLAGETLDIQFQDQNTKTTSYEPKSWVQKDSLNDLVHLSQL</sequence>
<evidence type="ECO:0000313" key="12">
    <source>
        <dbReference type="EMBL" id="EST43906.1"/>
    </source>
</evidence>
<evidence type="ECO:0000256" key="6">
    <source>
        <dbReference type="ARBA" id="ARBA00022777"/>
    </source>
</evidence>
<dbReference type="InterPro" id="IPR018483">
    <property type="entry name" value="Carb_kinase_FGGY_CS"/>
</dbReference>
<keyword evidence="6 12" id="KW-0418">Kinase</keyword>
<evidence type="ECO:0000313" key="14">
    <source>
        <dbReference type="Proteomes" id="UP000018208"/>
    </source>
</evidence>
<dbReference type="OrthoDB" id="5422795at2759"/>
<dbReference type="AlphaFoldDB" id="V6LJL4"/>
<evidence type="ECO:0000256" key="1">
    <source>
        <dbReference type="ARBA" id="ARBA00005190"/>
    </source>
</evidence>
<dbReference type="Pfam" id="PF02782">
    <property type="entry name" value="FGGY_C"/>
    <property type="match status" value="1"/>
</dbReference>
<evidence type="ECO:0000256" key="9">
    <source>
        <dbReference type="ARBA" id="ARBA00043149"/>
    </source>
</evidence>
<dbReference type="InterPro" id="IPR018484">
    <property type="entry name" value="FGGY_N"/>
</dbReference>
<dbReference type="EC" id="2.7.1.30" evidence="3"/>
<protein>
    <recommendedName>
        <fullName evidence="3">glycerol kinase</fullName>
        <ecNumber evidence="3">2.7.1.30</ecNumber>
    </recommendedName>
    <alternativeName>
        <fullName evidence="9">ATP:glycerol 3-phosphotransferase</fullName>
    </alternativeName>
</protein>
<keyword evidence="8" id="KW-0067">ATP-binding</keyword>
<dbReference type="InterPro" id="IPR018485">
    <property type="entry name" value="FGGY_C"/>
</dbReference>
<dbReference type="Pfam" id="PF00370">
    <property type="entry name" value="FGGY_N"/>
    <property type="match status" value="1"/>
</dbReference>
<name>V6LJL4_9EUKA</name>
<dbReference type="InterPro" id="IPR000577">
    <property type="entry name" value="Carb_kinase_FGGY"/>
</dbReference>
<reference evidence="13" key="2">
    <citation type="submission" date="2020-12" db="EMBL/GenBank/DDBJ databases">
        <title>New Spironucleus salmonicida genome in near-complete chromosomes.</title>
        <authorList>
            <person name="Xu F."/>
            <person name="Kurt Z."/>
            <person name="Jimenez-Gonzalez A."/>
            <person name="Astvaldsson A."/>
            <person name="Andersson J.O."/>
            <person name="Svard S.G."/>
        </authorList>
    </citation>
    <scope>NUCLEOTIDE SEQUENCE</scope>
    <source>
        <strain evidence="13">ATCC 50377</strain>
    </source>
</reference>
<dbReference type="InterPro" id="IPR043129">
    <property type="entry name" value="ATPase_NBD"/>
</dbReference>
<comment type="similarity">
    <text evidence="2">Belongs to the FGGY kinase family.</text>
</comment>
<keyword evidence="4" id="KW-0808">Transferase</keyword>
<dbReference type="PIRSF" id="PIRSF000538">
    <property type="entry name" value="GlpK"/>
    <property type="match status" value="1"/>
</dbReference>
<feature type="domain" description="Carbohydrate kinase FGGY C-terminal" evidence="11">
    <location>
        <begin position="255"/>
        <end position="430"/>
    </location>
</feature>
<dbReference type="PANTHER" id="PTHR10196:SF69">
    <property type="entry name" value="GLYCEROL KINASE"/>
    <property type="match status" value="1"/>
</dbReference>